<dbReference type="InterPro" id="IPR050408">
    <property type="entry name" value="HGPRT"/>
</dbReference>
<name>A0A261FB72_9BIFI</name>
<dbReference type="GO" id="GO:0000166">
    <property type="term" value="F:nucleotide binding"/>
    <property type="evidence" value="ECO:0007669"/>
    <property type="project" value="UniProtKB-KW"/>
</dbReference>
<evidence type="ECO:0000256" key="15">
    <source>
        <dbReference type="RuleBase" id="RU364099"/>
    </source>
</evidence>
<comment type="caution">
    <text evidence="17">The sequence shown here is derived from an EMBL/GenBank/DDBJ whole genome shotgun (WGS) entry which is preliminary data.</text>
</comment>
<reference evidence="17 18" key="1">
    <citation type="journal article" date="2017" name="BMC Genomics">
        <title>Comparative genomic and phylogenomic analyses of the Bifidobacteriaceae family.</title>
        <authorList>
            <person name="Lugli G.A."/>
            <person name="Milani C."/>
            <person name="Turroni F."/>
            <person name="Duranti S."/>
            <person name="Mancabelli L."/>
            <person name="Mangifesta M."/>
            <person name="Ferrario C."/>
            <person name="Modesto M."/>
            <person name="Mattarelli P."/>
            <person name="Jiri K."/>
            <person name="van Sinderen D."/>
            <person name="Ventura M."/>
        </authorList>
    </citation>
    <scope>NUCLEOTIDE SEQUENCE [LARGE SCALE GENOMIC DNA]</scope>
    <source>
        <strain evidence="17 18">LMG 21773</strain>
    </source>
</reference>
<dbReference type="PANTHER" id="PTHR43340">
    <property type="entry name" value="HYPOXANTHINE-GUANINE PHOSPHORIBOSYLTRANSFERASE"/>
    <property type="match status" value="1"/>
</dbReference>
<dbReference type="GO" id="GO:0006166">
    <property type="term" value="P:purine ribonucleoside salvage"/>
    <property type="evidence" value="ECO:0007669"/>
    <property type="project" value="UniProtKB-KW"/>
</dbReference>
<dbReference type="UniPathway" id="UPA00591">
    <property type="reaction ID" value="UER00648"/>
</dbReference>
<keyword evidence="7 15" id="KW-0328">Glycosyltransferase</keyword>
<comment type="subcellular location">
    <subcellularLocation>
        <location evidence="2 15">Cytoplasm</location>
    </subcellularLocation>
</comment>
<evidence type="ECO:0000256" key="8">
    <source>
        <dbReference type="ARBA" id="ARBA00022679"/>
    </source>
</evidence>
<evidence type="ECO:0000256" key="2">
    <source>
        <dbReference type="ARBA" id="ARBA00004496"/>
    </source>
</evidence>
<evidence type="ECO:0000256" key="5">
    <source>
        <dbReference type="ARBA" id="ARBA00008391"/>
    </source>
</evidence>
<dbReference type="NCBIfam" id="TIGR01203">
    <property type="entry name" value="HGPRTase"/>
    <property type="match status" value="1"/>
</dbReference>
<keyword evidence="10 15" id="KW-0660">Purine salvage</keyword>
<comment type="cofactor">
    <cofactor evidence="1 15">
        <name>Mg(2+)</name>
        <dbReference type="ChEBI" id="CHEBI:18420"/>
    </cofactor>
</comment>
<dbReference type="GO" id="GO:0032264">
    <property type="term" value="P:IMP salvage"/>
    <property type="evidence" value="ECO:0007669"/>
    <property type="project" value="UniProtKB-UniPathway"/>
</dbReference>
<comment type="pathway">
    <text evidence="4">Purine metabolism; GMP biosynthesis via salvage pathway; GMP from guanine: step 1/1.</text>
</comment>
<dbReference type="GO" id="GO:0052657">
    <property type="term" value="F:guanine phosphoribosyltransferase activity"/>
    <property type="evidence" value="ECO:0007669"/>
    <property type="project" value="UniProtKB-ARBA"/>
</dbReference>
<evidence type="ECO:0000313" key="17">
    <source>
        <dbReference type="EMBL" id="OZG56372.1"/>
    </source>
</evidence>
<comment type="catalytic activity">
    <reaction evidence="13">
        <text>GMP + diphosphate = guanine + 5-phospho-alpha-D-ribose 1-diphosphate</text>
        <dbReference type="Rhea" id="RHEA:25424"/>
        <dbReference type="ChEBI" id="CHEBI:16235"/>
        <dbReference type="ChEBI" id="CHEBI:33019"/>
        <dbReference type="ChEBI" id="CHEBI:58017"/>
        <dbReference type="ChEBI" id="CHEBI:58115"/>
        <dbReference type="EC" id="2.4.2.8"/>
    </reaction>
    <physiologicalReaction direction="right-to-left" evidence="13">
        <dbReference type="Rhea" id="RHEA:25426"/>
    </physiologicalReaction>
</comment>
<dbReference type="GO" id="GO:0005829">
    <property type="term" value="C:cytosol"/>
    <property type="evidence" value="ECO:0007669"/>
    <property type="project" value="TreeGrafter"/>
</dbReference>
<evidence type="ECO:0000256" key="7">
    <source>
        <dbReference type="ARBA" id="ARBA00022676"/>
    </source>
</evidence>
<dbReference type="GO" id="GO:0032263">
    <property type="term" value="P:GMP salvage"/>
    <property type="evidence" value="ECO:0007669"/>
    <property type="project" value="TreeGrafter"/>
</dbReference>
<dbReference type="GO" id="GO:0000287">
    <property type="term" value="F:magnesium ion binding"/>
    <property type="evidence" value="ECO:0007669"/>
    <property type="project" value="TreeGrafter"/>
</dbReference>
<dbReference type="Pfam" id="PF00156">
    <property type="entry name" value="Pribosyltran"/>
    <property type="match status" value="1"/>
</dbReference>
<dbReference type="SUPFAM" id="SSF53271">
    <property type="entry name" value="PRTase-like"/>
    <property type="match status" value="1"/>
</dbReference>
<dbReference type="GO" id="GO:0046100">
    <property type="term" value="P:hypoxanthine metabolic process"/>
    <property type="evidence" value="ECO:0007669"/>
    <property type="project" value="TreeGrafter"/>
</dbReference>
<evidence type="ECO:0000256" key="10">
    <source>
        <dbReference type="ARBA" id="ARBA00022726"/>
    </source>
</evidence>
<dbReference type="AlphaFoldDB" id="A0A261FB72"/>
<evidence type="ECO:0000259" key="16">
    <source>
        <dbReference type="Pfam" id="PF00156"/>
    </source>
</evidence>
<evidence type="ECO:0000256" key="9">
    <source>
        <dbReference type="ARBA" id="ARBA00022723"/>
    </source>
</evidence>
<keyword evidence="6 15" id="KW-0963">Cytoplasm</keyword>
<keyword evidence="11 15" id="KW-0547">Nucleotide-binding</keyword>
<proteinExistence type="inferred from homology"/>
<sequence>MKYDDVKDSISQVLISHEELDSKLDELAAQISQDYADVDNLLCIGVLKGAAYTLVSVTRRMSISTPVDFMSLSSYGSGMESSHTITVRSDLTTDVAGKNVLILEDIVDSGYTLNWLIAELKRRGAASVKVMALLSKPERREYEVPIDYLGFTIPNEFVVGFGMDYNDHYRNLDFIGVLDPKVYAN</sequence>
<dbReference type="CDD" id="cd06223">
    <property type="entry name" value="PRTases_typeI"/>
    <property type="match status" value="1"/>
</dbReference>
<dbReference type="GO" id="GO:0006178">
    <property type="term" value="P:guanine salvage"/>
    <property type="evidence" value="ECO:0007669"/>
    <property type="project" value="TreeGrafter"/>
</dbReference>
<dbReference type="EC" id="2.4.2.8" evidence="15"/>
<dbReference type="Proteomes" id="UP000228976">
    <property type="component" value="Unassembled WGS sequence"/>
</dbReference>
<evidence type="ECO:0000256" key="13">
    <source>
        <dbReference type="ARBA" id="ARBA00048811"/>
    </source>
</evidence>
<dbReference type="RefSeq" id="WP_094689910.1">
    <property type="nucleotide sequence ID" value="NZ_JACBYZ010000001.1"/>
</dbReference>
<evidence type="ECO:0000256" key="4">
    <source>
        <dbReference type="ARBA" id="ARBA00004676"/>
    </source>
</evidence>
<dbReference type="EMBL" id="MWWU01000002">
    <property type="protein sequence ID" value="OZG56372.1"/>
    <property type="molecule type" value="Genomic_DNA"/>
</dbReference>
<evidence type="ECO:0000256" key="12">
    <source>
        <dbReference type="ARBA" id="ARBA00022842"/>
    </source>
</evidence>
<keyword evidence="9 15" id="KW-0479">Metal-binding</keyword>
<evidence type="ECO:0000256" key="14">
    <source>
        <dbReference type="ARBA" id="ARBA00049402"/>
    </source>
</evidence>
<gene>
    <name evidence="17" type="ORF">AEAE_0860</name>
</gene>
<comment type="similarity">
    <text evidence="5 15">Belongs to the purine/pyrimidine phosphoribosyltransferase family.</text>
</comment>
<organism evidence="17 18">
    <name type="scientific">Aeriscardovia aeriphila</name>
    <dbReference type="NCBI Taxonomy" id="218139"/>
    <lineage>
        <taxon>Bacteria</taxon>
        <taxon>Bacillati</taxon>
        <taxon>Actinomycetota</taxon>
        <taxon>Actinomycetes</taxon>
        <taxon>Bifidobacteriales</taxon>
        <taxon>Bifidobacteriaceae</taxon>
        <taxon>Aeriscardovia</taxon>
    </lineage>
</organism>
<dbReference type="OrthoDB" id="9802824at2"/>
<protein>
    <recommendedName>
        <fullName evidence="15">Hypoxanthine phosphoribosyltransferase</fullName>
        <ecNumber evidence="15">2.4.2.8</ecNumber>
    </recommendedName>
</protein>
<keyword evidence="18" id="KW-1185">Reference proteome</keyword>
<evidence type="ECO:0000313" key="18">
    <source>
        <dbReference type="Proteomes" id="UP000228976"/>
    </source>
</evidence>
<dbReference type="InterPro" id="IPR000836">
    <property type="entry name" value="PRTase_dom"/>
</dbReference>
<accession>A0A261FB72</accession>
<keyword evidence="8 15" id="KW-0808">Transferase</keyword>
<keyword evidence="12 15" id="KW-0460">Magnesium</keyword>
<dbReference type="FunFam" id="3.40.50.2020:FF:000006">
    <property type="entry name" value="Hypoxanthine phosphoribosyltransferase"/>
    <property type="match status" value="1"/>
</dbReference>
<evidence type="ECO:0000256" key="11">
    <source>
        <dbReference type="ARBA" id="ARBA00022741"/>
    </source>
</evidence>
<dbReference type="InterPro" id="IPR005904">
    <property type="entry name" value="Hxn_phspho_trans"/>
</dbReference>
<comment type="pathway">
    <text evidence="3 15">Purine metabolism; IMP biosynthesis via salvage pathway; IMP from hypoxanthine: step 1/1.</text>
</comment>
<evidence type="ECO:0000256" key="1">
    <source>
        <dbReference type="ARBA" id="ARBA00001946"/>
    </source>
</evidence>
<comment type="catalytic activity">
    <reaction evidence="14">
        <text>IMP + diphosphate = hypoxanthine + 5-phospho-alpha-D-ribose 1-diphosphate</text>
        <dbReference type="Rhea" id="RHEA:17973"/>
        <dbReference type="ChEBI" id="CHEBI:17368"/>
        <dbReference type="ChEBI" id="CHEBI:33019"/>
        <dbReference type="ChEBI" id="CHEBI:58017"/>
        <dbReference type="ChEBI" id="CHEBI:58053"/>
        <dbReference type="EC" id="2.4.2.8"/>
    </reaction>
    <physiologicalReaction direction="right-to-left" evidence="14">
        <dbReference type="Rhea" id="RHEA:17975"/>
    </physiologicalReaction>
</comment>
<dbReference type="Gene3D" id="3.40.50.2020">
    <property type="match status" value="1"/>
</dbReference>
<dbReference type="InterPro" id="IPR029057">
    <property type="entry name" value="PRTase-like"/>
</dbReference>
<dbReference type="GO" id="GO:0004422">
    <property type="term" value="F:hypoxanthine phosphoribosyltransferase activity"/>
    <property type="evidence" value="ECO:0007669"/>
    <property type="project" value="InterPro"/>
</dbReference>
<evidence type="ECO:0000256" key="3">
    <source>
        <dbReference type="ARBA" id="ARBA00004669"/>
    </source>
</evidence>
<feature type="domain" description="Phosphoribosyltransferase" evidence="16">
    <location>
        <begin position="19"/>
        <end position="165"/>
    </location>
</feature>
<evidence type="ECO:0000256" key="6">
    <source>
        <dbReference type="ARBA" id="ARBA00022490"/>
    </source>
</evidence>
<dbReference type="PANTHER" id="PTHR43340:SF1">
    <property type="entry name" value="HYPOXANTHINE PHOSPHORIBOSYLTRANSFERASE"/>
    <property type="match status" value="1"/>
</dbReference>